<keyword evidence="15" id="KW-1185">Reference proteome</keyword>
<evidence type="ECO:0000256" key="11">
    <source>
        <dbReference type="ARBA" id="ARBA00023211"/>
    </source>
</evidence>
<evidence type="ECO:0000256" key="1">
    <source>
        <dbReference type="ARBA" id="ARBA00001936"/>
    </source>
</evidence>
<evidence type="ECO:0000313" key="15">
    <source>
        <dbReference type="Proteomes" id="UP000504633"/>
    </source>
</evidence>
<keyword evidence="6" id="KW-0479">Metal-binding</keyword>
<dbReference type="InterPro" id="IPR046906">
    <property type="entry name" value="Mab-21_HhH/H2TH-like"/>
</dbReference>
<reference evidence="16 17" key="1">
    <citation type="submission" date="2025-04" db="UniProtKB">
        <authorList>
            <consortium name="RefSeq"/>
        </authorList>
    </citation>
    <scope>IDENTIFICATION</scope>
    <source>
        <strain evidence="16 17">15085-1641.00</strain>
        <tissue evidence="16 17">Whole body</tissue>
    </source>
</reference>
<evidence type="ECO:0000313" key="16">
    <source>
        <dbReference type="RefSeq" id="XP_023165195.2"/>
    </source>
</evidence>
<evidence type="ECO:0000256" key="3">
    <source>
        <dbReference type="ARBA" id="ARBA00008307"/>
    </source>
</evidence>
<evidence type="ECO:0000256" key="4">
    <source>
        <dbReference type="ARBA" id="ARBA00022679"/>
    </source>
</evidence>
<dbReference type="Gene3D" id="3.30.460.90">
    <property type="match status" value="1"/>
</dbReference>
<dbReference type="PANTHER" id="PTHR10656">
    <property type="entry name" value="CELL FATE DETERMINING PROTEIN MAB21-RELATED"/>
    <property type="match status" value="1"/>
</dbReference>
<evidence type="ECO:0000256" key="8">
    <source>
        <dbReference type="ARBA" id="ARBA00022840"/>
    </source>
</evidence>
<dbReference type="PANTHER" id="PTHR10656:SF42">
    <property type="entry name" value="CYCLIC GMP-AMP SYNTHASE-LIKE PROTEIN-RELATED"/>
    <property type="match status" value="1"/>
</dbReference>
<dbReference type="CTD" id="36744"/>
<keyword evidence="9" id="KW-0460">Magnesium</keyword>
<keyword evidence="12" id="KW-0812">Transmembrane</keyword>
<comment type="cofactor">
    <cofactor evidence="2">
        <name>Mg(2+)</name>
        <dbReference type="ChEBI" id="CHEBI:18420"/>
    </cofactor>
</comment>
<dbReference type="AlphaFoldDB" id="A0A6J1LHR6"/>
<protein>
    <submittedName>
        <fullName evidence="16 17">Uncharacterized protein LOC111595620</fullName>
    </submittedName>
</protein>
<keyword evidence="11" id="KW-0464">Manganese</keyword>
<keyword evidence="12" id="KW-1133">Transmembrane helix</keyword>
<dbReference type="Gene3D" id="1.10.1410.40">
    <property type="match status" value="1"/>
</dbReference>
<dbReference type="KEGG" id="dhe:111595620"/>
<dbReference type="GO" id="GO:0005524">
    <property type="term" value="F:ATP binding"/>
    <property type="evidence" value="ECO:0007669"/>
    <property type="project" value="UniProtKB-KW"/>
</dbReference>
<feature type="domain" description="Mab-21-like HhH/H2TH-like" evidence="14">
    <location>
        <begin position="250"/>
        <end position="347"/>
    </location>
</feature>
<dbReference type="Proteomes" id="UP000504633">
    <property type="component" value="Unplaced"/>
</dbReference>
<name>A0A6J1LHR6_DROHY</name>
<dbReference type="SMART" id="SM01265">
    <property type="entry name" value="Mab-21"/>
    <property type="match status" value="1"/>
</dbReference>
<sequence>MSFLEQHLNETHKRYININDDRQAYTAHYNVLRNIIYKELKKVEPFNQWLNGHKLGGSYGDNLKITSPDEFDLYIYLKFPENDRIIVKKDPRRPGNVFLDMTEVLRILQTQNHHIVSYTHLKKLITEKNLLLEDKLQALFMSVFTRALNNIENKITVDGMHTSVIYRRCGPAHTMYIDANNIKYSVDFVPAIKLNASQNILGAEELKYFTGITSWDAIPKPLKPSEPNNVSFRASYYDAEFVLLKDKYRLKDVIRFMKKFRYNKTNMHNLKSYFIKTILLWQVIQKPSSYWYTSQLKDVLIDMLRELKKCLAVSGRNGKLLFFWDPKLDLIATLTNNQRFDMFNCVTSVIYSLERADGNMTEDIDNLIRFTFNTPTAVRVSPIEDPPEYVRDRPLVARQIQEEESSSNAALIGLGVVVAGVAAIGLFSAYSRSRNN</sequence>
<evidence type="ECO:0000259" key="13">
    <source>
        <dbReference type="Pfam" id="PF03281"/>
    </source>
</evidence>
<dbReference type="Pfam" id="PF20266">
    <property type="entry name" value="Mab-21_C"/>
    <property type="match status" value="1"/>
</dbReference>
<evidence type="ECO:0000256" key="6">
    <source>
        <dbReference type="ARBA" id="ARBA00022723"/>
    </source>
</evidence>
<evidence type="ECO:0000256" key="2">
    <source>
        <dbReference type="ARBA" id="ARBA00001946"/>
    </source>
</evidence>
<evidence type="ECO:0000256" key="9">
    <source>
        <dbReference type="ARBA" id="ARBA00022842"/>
    </source>
</evidence>
<dbReference type="Pfam" id="PF03281">
    <property type="entry name" value="Mab-21"/>
    <property type="match status" value="1"/>
</dbReference>
<evidence type="ECO:0000313" key="17">
    <source>
        <dbReference type="RefSeq" id="XP_023165196.2"/>
    </source>
</evidence>
<dbReference type="InterPro" id="IPR024810">
    <property type="entry name" value="MAB21L/cGLR"/>
</dbReference>
<organism evidence="15 16">
    <name type="scientific">Drosophila hydei</name>
    <name type="common">Fruit fly</name>
    <dbReference type="NCBI Taxonomy" id="7224"/>
    <lineage>
        <taxon>Eukaryota</taxon>
        <taxon>Metazoa</taxon>
        <taxon>Ecdysozoa</taxon>
        <taxon>Arthropoda</taxon>
        <taxon>Hexapoda</taxon>
        <taxon>Insecta</taxon>
        <taxon>Pterygota</taxon>
        <taxon>Neoptera</taxon>
        <taxon>Endopterygota</taxon>
        <taxon>Diptera</taxon>
        <taxon>Brachycera</taxon>
        <taxon>Muscomorpha</taxon>
        <taxon>Ephydroidea</taxon>
        <taxon>Drosophilidae</taxon>
        <taxon>Drosophila</taxon>
    </lineage>
</organism>
<dbReference type="OrthoDB" id="7249367at2759"/>
<keyword evidence="5" id="KW-0548">Nucleotidyltransferase</keyword>
<evidence type="ECO:0000256" key="5">
    <source>
        <dbReference type="ARBA" id="ARBA00022695"/>
    </source>
</evidence>
<dbReference type="GO" id="GO:0016779">
    <property type="term" value="F:nucleotidyltransferase activity"/>
    <property type="evidence" value="ECO:0007669"/>
    <property type="project" value="UniProtKB-KW"/>
</dbReference>
<keyword evidence="8" id="KW-0067">ATP-binding</keyword>
<evidence type="ECO:0000256" key="12">
    <source>
        <dbReference type="SAM" id="Phobius"/>
    </source>
</evidence>
<comment type="cofactor">
    <cofactor evidence="1">
        <name>Mn(2+)</name>
        <dbReference type="ChEBI" id="CHEBI:29035"/>
    </cofactor>
</comment>
<accession>A0A6J1LHR6</accession>
<comment type="similarity">
    <text evidence="3">Belongs to the mab-21 family.</text>
</comment>
<dbReference type="RefSeq" id="XP_023165196.2">
    <property type="nucleotide sequence ID" value="XM_023309428.2"/>
</dbReference>
<keyword evidence="7" id="KW-0547">Nucleotide-binding</keyword>
<evidence type="ECO:0000259" key="14">
    <source>
        <dbReference type="Pfam" id="PF20266"/>
    </source>
</evidence>
<dbReference type="GeneID" id="111595620"/>
<dbReference type="RefSeq" id="XP_023165195.2">
    <property type="nucleotide sequence ID" value="XM_023309427.2"/>
</dbReference>
<dbReference type="InterPro" id="IPR046903">
    <property type="entry name" value="Mab-21-like_nuc_Trfase"/>
</dbReference>
<dbReference type="GO" id="GO:0046872">
    <property type="term" value="F:metal ion binding"/>
    <property type="evidence" value="ECO:0007669"/>
    <property type="project" value="UniProtKB-KW"/>
</dbReference>
<keyword evidence="12" id="KW-0472">Membrane</keyword>
<feature type="transmembrane region" description="Helical" evidence="12">
    <location>
        <begin position="409"/>
        <end position="430"/>
    </location>
</feature>
<evidence type="ECO:0000256" key="10">
    <source>
        <dbReference type="ARBA" id="ARBA00023134"/>
    </source>
</evidence>
<evidence type="ECO:0000256" key="7">
    <source>
        <dbReference type="ARBA" id="ARBA00022741"/>
    </source>
</evidence>
<keyword evidence="10" id="KW-0342">GTP-binding</keyword>
<feature type="domain" description="Mab-21-like nucleotidyltransferase" evidence="13">
    <location>
        <begin position="59"/>
        <end position="245"/>
    </location>
</feature>
<dbReference type="GO" id="GO:0005525">
    <property type="term" value="F:GTP binding"/>
    <property type="evidence" value="ECO:0007669"/>
    <property type="project" value="UniProtKB-KW"/>
</dbReference>
<dbReference type="OMA" id="ANLKSYH"/>
<gene>
    <name evidence="16 17" type="primary">LOC111595620</name>
</gene>
<proteinExistence type="inferred from homology"/>
<keyword evidence="4" id="KW-0808">Transferase</keyword>